<gene>
    <name evidence="1" type="ORF">GCM10010185_49950</name>
</gene>
<dbReference type="Gene3D" id="2.115.10.20">
    <property type="entry name" value="Glycosyl hydrolase domain, family 43"/>
    <property type="match status" value="1"/>
</dbReference>
<protein>
    <recommendedName>
        <fullName evidence="3">Glycosyl hydrolase family 43</fullName>
    </recommendedName>
</protein>
<name>A0A918APU4_9PSEU</name>
<dbReference type="Proteomes" id="UP000639606">
    <property type="component" value="Unassembled WGS sequence"/>
</dbReference>
<proteinExistence type="predicted"/>
<dbReference type="EMBL" id="BMRG01000012">
    <property type="protein sequence ID" value="GGP70951.1"/>
    <property type="molecule type" value="Genomic_DNA"/>
</dbReference>
<accession>A0A918APU4</accession>
<reference evidence="1" key="2">
    <citation type="submission" date="2020-09" db="EMBL/GenBank/DDBJ databases">
        <authorList>
            <person name="Sun Q."/>
            <person name="Ohkuma M."/>
        </authorList>
    </citation>
    <scope>NUCLEOTIDE SEQUENCE</scope>
    <source>
        <strain evidence="1">JCM 3313</strain>
    </source>
</reference>
<organism evidence="1 2">
    <name type="scientific">Saccharothrix coeruleofusca</name>
    <dbReference type="NCBI Taxonomy" id="33919"/>
    <lineage>
        <taxon>Bacteria</taxon>
        <taxon>Bacillati</taxon>
        <taxon>Actinomycetota</taxon>
        <taxon>Actinomycetes</taxon>
        <taxon>Pseudonocardiales</taxon>
        <taxon>Pseudonocardiaceae</taxon>
        <taxon>Saccharothrix</taxon>
    </lineage>
</organism>
<evidence type="ECO:0008006" key="3">
    <source>
        <dbReference type="Google" id="ProtNLM"/>
    </source>
</evidence>
<comment type="caution">
    <text evidence="1">The sequence shown here is derived from an EMBL/GenBank/DDBJ whole genome shotgun (WGS) entry which is preliminary data.</text>
</comment>
<dbReference type="InterPro" id="IPR023296">
    <property type="entry name" value="Glyco_hydro_beta-prop_sf"/>
</dbReference>
<dbReference type="RefSeq" id="WP_229796056.1">
    <property type="nucleotide sequence ID" value="NZ_BMRG01000012.1"/>
</dbReference>
<reference evidence="1" key="1">
    <citation type="journal article" date="2014" name="Int. J. Syst. Evol. Microbiol.">
        <title>Complete genome sequence of Corynebacterium casei LMG S-19264T (=DSM 44701T), isolated from a smear-ripened cheese.</title>
        <authorList>
            <consortium name="US DOE Joint Genome Institute (JGI-PGF)"/>
            <person name="Walter F."/>
            <person name="Albersmeier A."/>
            <person name="Kalinowski J."/>
            <person name="Ruckert C."/>
        </authorList>
    </citation>
    <scope>NUCLEOTIDE SEQUENCE</scope>
    <source>
        <strain evidence="1">JCM 3313</strain>
    </source>
</reference>
<keyword evidence="2" id="KW-1185">Reference proteome</keyword>
<dbReference type="AlphaFoldDB" id="A0A918APU4"/>
<evidence type="ECO:0000313" key="2">
    <source>
        <dbReference type="Proteomes" id="UP000639606"/>
    </source>
</evidence>
<sequence>MAEVPGALNAWAPEMFVDDGGVCHLIWSSVVDPRPDDERDWHHTAQEQRIWHARTEDFETFSEPALFFDPGHPVIDATVLRDDGRFVMAYKDERGDNDPATPHKNILLTTFTEPGGRFTPPIGPVTPPLVEGPSLFRRGEERVLIFDHYAEGGYGALATRDFVSWEPAAVSLPAGMRHASVVELP</sequence>
<dbReference type="SUPFAM" id="SSF75005">
    <property type="entry name" value="Arabinanase/levansucrase/invertase"/>
    <property type="match status" value="1"/>
</dbReference>
<evidence type="ECO:0000313" key="1">
    <source>
        <dbReference type="EMBL" id="GGP70951.1"/>
    </source>
</evidence>